<keyword evidence="4 8" id="KW-1003">Cell membrane</keyword>
<evidence type="ECO:0000256" key="3">
    <source>
        <dbReference type="ARBA" id="ARBA00022448"/>
    </source>
</evidence>
<feature type="region of interest" description="Disordered" evidence="9">
    <location>
        <begin position="1"/>
        <end position="28"/>
    </location>
</feature>
<feature type="transmembrane region" description="Helical" evidence="8">
    <location>
        <begin position="308"/>
        <end position="328"/>
    </location>
</feature>
<reference evidence="11" key="1">
    <citation type="journal article" date="2019" name="Int. J. Syst. Evol. Microbiol.">
        <title>The Global Catalogue of Microorganisms (GCM) 10K type strain sequencing project: providing services to taxonomists for standard genome sequencing and annotation.</title>
        <authorList>
            <consortium name="The Broad Institute Genomics Platform"/>
            <consortium name="The Broad Institute Genome Sequencing Center for Infectious Disease"/>
            <person name="Wu L."/>
            <person name="Ma J."/>
        </authorList>
    </citation>
    <scope>NUCLEOTIDE SEQUENCE [LARGE SCALE GENOMIC DNA]</scope>
    <source>
        <strain evidence="11">NBRC 104970</strain>
    </source>
</reference>
<evidence type="ECO:0000256" key="9">
    <source>
        <dbReference type="SAM" id="MobiDB-lite"/>
    </source>
</evidence>
<protein>
    <recommendedName>
        <fullName evidence="8">Magnesium transport protein CorA</fullName>
    </recommendedName>
</protein>
<evidence type="ECO:0000256" key="1">
    <source>
        <dbReference type="ARBA" id="ARBA00004651"/>
    </source>
</evidence>
<evidence type="ECO:0000256" key="7">
    <source>
        <dbReference type="ARBA" id="ARBA00023136"/>
    </source>
</evidence>
<keyword evidence="3 8" id="KW-0813">Transport</keyword>
<dbReference type="Pfam" id="PF01544">
    <property type="entry name" value="CorA"/>
    <property type="match status" value="1"/>
</dbReference>
<evidence type="ECO:0000256" key="8">
    <source>
        <dbReference type="RuleBase" id="RU362010"/>
    </source>
</evidence>
<comment type="similarity">
    <text evidence="2 8">Belongs to the CorA metal ion transporter (MIT) (TC 1.A.35) family.</text>
</comment>
<keyword evidence="8" id="KW-0406">Ion transport</keyword>
<dbReference type="NCBIfam" id="TIGR00383">
    <property type="entry name" value="corA"/>
    <property type="match status" value="1"/>
</dbReference>
<dbReference type="Gene3D" id="1.20.58.340">
    <property type="entry name" value="Magnesium transport protein CorA, transmembrane region"/>
    <property type="match status" value="2"/>
</dbReference>
<organism evidence="10 11">
    <name type="scientific">Chitiniphilus shinanonensis</name>
    <dbReference type="NCBI Taxonomy" id="553088"/>
    <lineage>
        <taxon>Bacteria</taxon>
        <taxon>Pseudomonadati</taxon>
        <taxon>Pseudomonadota</taxon>
        <taxon>Betaproteobacteria</taxon>
        <taxon>Neisseriales</taxon>
        <taxon>Chitinibacteraceae</taxon>
        <taxon>Chitiniphilus</taxon>
    </lineage>
</organism>
<keyword evidence="6 8" id="KW-1133">Transmembrane helix</keyword>
<proteinExistence type="inferred from homology"/>
<keyword evidence="11" id="KW-1185">Reference proteome</keyword>
<evidence type="ECO:0000313" key="11">
    <source>
        <dbReference type="Proteomes" id="UP001156836"/>
    </source>
</evidence>
<dbReference type="RefSeq" id="WP_157236141.1">
    <property type="nucleotide sequence ID" value="NZ_BAABUF010000001.1"/>
</dbReference>
<keyword evidence="5 8" id="KW-0812">Transmembrane</keyword>
<dbReference type="InterPro" id="IPR002523">
    <property type="entry name" value="MgTranspt_CorA/ZnTranspt_ZntB"/>
</dbReference>
<dbReference type="PANTHER" id="PTHR46494">
    <property type="entry name" value="CORA FAMILY METAL ION TRANSPORTER (EUROFUNG)"/>
    <property type="match status" value="1"/>
</dbReference>
<sequence>MAKGRKTAAHPPRLRHHPRADKAGSPPGTLRYVGPDNPADTLATLIEFGPEEGEFFETRFTSLEEGRQFTPQHKTFWLNLHGLGNLDLLKYIGRRFNLHPLVMEDILNTEQRPKVEVYPGYLFIIARLVHLEEGGDLGSEQIAIVLGHSFVLTFQEKPTGTFNSIRESLKNAQSQIRKLGADYLVYSLLDKLVDRYFGVVEKLGERIEEVDDDIATGPVPAHMSEIQSLRRALLYLKRGLWPTREVVNVMQRDDPDFFHAETQLYLRDVYDHTVQLIESTEALRDLVGSLQDTYLALQSNRMNLQMRMLTAVTTIFMPLSLVAGIYGMNFDNMPELHWRWGYFLALGAMGALAAGLIGYFKLRRWF</sequence>
<feature type="transmembrane region" description="Helical" evidence="8">
    <location>
        <begin position="340"/>
        <end position="360"/>
    </location>
</feature>
<comment type="caution">
    <text evidence="10">The sequence shown here is derived from an EMBL/GenBank/DDBJ whole genome shotgun (WGS) entry which is preliminary data.</text>
</comment>
<dbReference type="Proteomes" id="UP001156836">
    <property type="component" value="Unassembled WGS sequence"/>
</dbReference>
<dbReference type="InterPro" id="IPR045863">
    <property type="entry name" value="CorA_TM1_TM2"/>
</dbReference>
<feature type="compositionally biased region" description="Basic residues" evidence="9">
    <location>
        <begin position="1"/>
        <end position="19"/>
    </location>
</feature>
<comment type="subcellular location">
    <subcellularLocation>
        <location evidence="1">Cell membrane</location>
        <topology evidence="1">Multi-pass membrane protein</topology>
    </subcellularLocation>
    <subcellularLocation>
        <location evidence="8">Membrane</location>
        <topology evidence="8">Multi-pass membrane protein</topology>
    </subcellularLocation>
</comment>
<keyword evidence="7 8" id="KW-0472">Membrane</keyword>
<comment type="function">
    <text evidence="8">Mediates influx of magnesium ions.</text>
</comment>
<evidence type="ECO:0000313" key="10">
    <source>
        <dbReference type="EMBL" id="GLS03636.1"/>
    </source>
</evidence>
<name>A0ABQ6BP62_9NEIS</name>
<gene>
    <name evidence="10" type="primary">corA_1</name>
    <name evidence="8" type="synonym">corA</name>
    <name evidence="10" type="ORF">GCM10007860_07810</name>
</gene>
<evidence type="ECO:0000256" key="5">
    <source>
        <dbReference type="ARBA" id="ARBA00022692"/>
    </source>
</evidence>
<dbReference type="CDD" id="cd12828">
    <property type="entry name" value="TmCorA-like_1"/>
    <property type="match status" value="1"/>
</dbReference>
<dbReference type="SUPFAM" id="SSF144083">
    <property type="entry name" value="Magnesium transport protein CorA, transmembrane region"/>
    <property type="match status" value="1"/>
</dbReference>
<dbReference type="InterPro" id="IPR004488">
    <property type="entry name" value="Mg/Co-transport_prot_CorA"/>
</dbReference>
<dbReference type="InterPro" id="IPR045861">
    <property type="entry name" value="CorA_cytoplasmic_dom"/>
</dbReference>
<dbReference type="EMBL" id="BSOZ01000007">
    <property type="protein sequence ID" value="GLS03636.1"/>
    <property type="molecule type" value="Genomic_DNA"/>
</dbReference>
<keyword evidence="8" id="KW-0460">Magnesium</keyword>
<dbReference type="Gene3D" id="3.30.460.20">
    <property type="entry name" value="CorA soluble domain-like"/>
    <property type="match status" value="1"/>
</dbReference>
<accession>A0ABQ6BP62</accession>
<evidence type="ECO:0000256" key="4">
    <source>
        <dbReference type="ARBA" id="ARBA00022475"/>
    </source>
</evidence>
<evidence type="ECO:0000256" key="6">
    <source>
        <dbReference type="ARBA" id="ARBA00022989"/>
    </source>
</evidence>
<dbReference type="PANTHER" id="PTHR46494:SF1">
    <property type="entry name" value="CORA FAMILY METAL ION TRANSPORTER (EUROFUNG)"/>
    <property type="match status" value="1"/>
</dbReference>
<evidence type="ECO:0000256" key="2">
    <source>
        <dbReference type="ARBA" id="ARBA00009765"/>
    </source>
</evidence>
<dbReference type="SUPFAM" id="SSF143865">
    <property type="entry name" value="CorA soluble domain-like"/>
    <property type="match status" value="1"/>
</dbReference>